<dbReference type="PANTHER" id="PTHR36114">
    <property type="entry name" value="16.7 KDA PROTEIN IN WHIE LOCUS"/>
    <property type="match status" value="1"/>
</dbReference>
<dbReference type="Gene3D" id="2.60.120.10">
    <property type="entry name" value="Jelly Rolls"/>
    <property type="match status" value="1"/>
</dbReference>
<evidence type="ECO:0000259" key="1">
    <source>
        <dbReference type="Pfam" id="PF07883"/>
    </source>
</evidence>
<dbReference type="CDD" id="cd02214">
    <property type="entry name" value="cupin_MJ1618"/>
    <property type="match status" value="1"/>
</dbReference>
<evidence type="ECO:0000313" key="3">
    <source>
        <dbReference type="Proteomes" id="UP001597337"/>
    </source>
</evidence>
<dbReference type="InterPro" id="IPR011051">
    <property type="entry name" value="RmlC_Cupin_sf"/>
</dbReference>
<gene>
    <name evidence="2" type="ORF">ACFSJC_07950</name>
</gene>
<proteinExistence type="predicted"/>
<evidence type="ECO:0000313" key="2">
    <source>
        <dbReference type="EMBL" id="MFD2111769.1"/>
    </source>
</evidence>
<accession>A0ABW4YAS3</accession>
<dbReference type="Pfam" id="PF07883">
    <property type="entry name" value="Cupin_2"/>
    <property type="match status" value="1"/>
</dbReference>
<dbReference type="Proteomes" id="UP001597337">
    <property type="component" value="Unassembled WGS sequence"/>
</dbReference>
<organism evidence="2 3">
    <name type="scientific">Thiorhodococcus fuscus</name>
    <dbReference type="NCBI Taxonomy" id="527200"/>
    <lineage>
        <taxon>Bacteria</taxon>
        <taxon>Pseudomonadati</taxon>
        <taxon>Pseudomonadota</taxon>
        <taxon>Gammaproteobacteria</taxon>
        <taxon>Chromatiales</taxon>
        <taxon>Chromatiaceae</taxon>
        <taxon>Thiorhodococcus</taxon>
    </lineage>
</organism>
<feature type="domain" description="Cupin type-2" evidence="1">
    <location>
        <begin position="45"/>
        <end position="112"/>
    </location>
</feature>
<dbReference type="SUPFAM" id="SSF51182">
    <property type="entry name" value="RmlC-like cupins"/>
    <property type="match status" value="1"/>
</dbReference>
<keyword evidence="3" id="KW-1185">Reference proteome</keyword>
<dbReference type="InterPro" id="IPR014710">
    <property type="entry name" value="RmlC-like_jellyroll"/>
</dbReference>
<sequence length="137" mass="15146">MKAALQSPSVHSPREGDEFYIAEGCYILESWNRDEDPDVSIARARVVPGVTTRLHRLEGIVERYLMLSGRGRVEVEGLEPRLVGPGDLVVIPAGAGQRIANLGETDLVFYAICTPRFVQRAYQDIDPEPFPEAAPAR</sequence>
<dbReference type="PANTHER" id="PTHR36114:SF8">
    <property type="entry name" value="CUPIN TYPE-1 DOMAIN-CONTAINING PROTEIN"/>
    <property type="match status" value="1"/>
</dbReference>
<reference evidence="3" key="1">
    <citation type="journal article" date="2019" name="Int. J. Syst. Evol. Microbiol.">
        <title>The Global Catalogue of Microorganisms (GCM) 10K type strain sequencing project: providing services to taxonomists for standard genome sequencing and annotation.</title>
        <authorList>
            <consortium name="The Broad Institute Genomics Platform"/>
            <consortium name="The Broad Institute Genome Sequencing Center for Infectious Disease"/>
            <person name="Wu L."/>
            <person name="Ma J."/>
        </authorList>
    </citation>
    <scope>NUCLEOTIDE SEQUENCE [LARGE SCALE GENOMIC DNA]</scope>
    <source>
        <strain evidence="3">KACC 12597</strain>
    </source>
</reference>
<dbReference type="InterPro" id="IPR052044">
    <property type="entry name" value="PKS_Associated_Protein"/>
</dbReference>
<protein>
    <submittedName>
        <fullName evidence="2">Cupin domain-containing protein</fullName>
    </submittedName>
</protein>
<dbReference type="InterPro" id="IPR013096">
    <property type="entry name" value="Cupin_2"/>
</dbReference>
<name>A0ABW4YAS3_9GAMM</name>
<dbReference type="EMBL" id="JBHUHX010000016">
    <property type="protein sequence ID" value="MFD2111769.1"/>
    <property type="molecule type" value="Genomic_DNA"/>
</dbReference>
<dbReference type="RefSeq" id="WP_386025479.1">
    <property type="nucleotide sequence ID" value="NZ_JBHUHX010000016.1"/>
</dbReference>
<comment type="caution">
    <text evidence="2">The sequence shown here is derived from an EMBL/GenBank/DDBJ whole genome shotgun (WGS) entry which is preliminary data.</text>
</comment>